<dbReference type="PANTHER" id="PTHR47990">
    <property type="entry name" value="2-OXOGLUTARATE (2OG) AND FE(II)-DEPENDENT OXYGENASE SUPERFAMILY PROTEIN-RELATED"/>
    <property type="match status" value="1"/>
</dbReference>
<dbReference type="GO" id="GO:0046872">
    <property type="term" value="F:metal ion binding"/>
    <property type="evidence" value="ECO:0007669"/>
    <property type="project" value="UniProtKB-KW"/>
</dbReference>
<organism evidence="8">
    <name type="scientific">Aegilops tauschii</name>
    <name type="common">Tausch's goatgrass</name>
    <name type="synonym">Aegilops squarrosa</name>
    <dbReference type="NCBI Taxonomy" id="37682"/>
    <lineage>
        <taxon>Eukaryota</taxon>
        <taxon>Viridiplantae</taxon>
        <taxon>Streptophyta</taxon>
        <taxon>Embryophyta</taxon>
        <taxon>Tracheophyta</taxon>
        <taxon>Spermatophyta</taxon>
        <taxon>Magnoliopsida</taxon>
        <taxon>Liliopsida</taxon>
        <taxon>Poales</taxon>
        <taxon>Poaceae</taxon>
        <taxon>BOP clade</taxon>
        <taxon>Pooideae</taxon>
        <taxon>Triticodae</taxon>
        <taxon>Triticeae</taxon>
        <taxon>Triticinae</taxon>
        <taxon>Aegilops</taxon>
    </lineage>
</organism>
<dbReference type="GO" id="GO:0016491">
    <property type="term" value="F:oxidoreductase activity"/>
    <property type="evidence" value="ECO:0007669"/>
    <property type="project" value="UniProtKB-KW"/>
</dbReference>
<feature type="compositionally biased region" description="Basic and acidic residues" evidence="7">
    <location>
        <begin position="397"/>
        <end position="410"/>
    </location>
</feature>
<dbReference type="AlphaFoldDB" id="M8BB92"/>
<feature type="region of interest" description="Disordered" evidence="7">
    <location>
        <begin position="397"/>
        <end position="416"/>
    </location>
</feature>
<dbReference type="InterPro" id="IPR050231">
    <property type="entry name" value="Iron_ascorbate_oxido_reductase"/>
</dbReference>
<dbReference type="PROSITE" id="PS51471">
    <property type="entry name" value="FE2OG_OXY"/>
    <property type="match status" value="1"/>
</dbReference>
<proteinExistence type="inferred from homology"/>
<dbReference type="SUPFAM" id="SSF51197">
    <property type="entry name" value="Clavaminate synthase-like"/>
    <property type="match status" value="1"/>
</dbReference>
<dbReference type="Pfam" id="PF03171">
    <property type="entry name" value="2OG-FeII_Oxy"/>
    <property type="match status" value="1"/>
</dbReference>
<keyword evidence="4 6" id="KW-0560">Oxidoreductase</keyword>
<dbReference type="InterPro" id="IPR044861">
    <property type="entry name" value="IPNS-like_FE2OG_OXY"/>
</dbReference>
<reference evidence="8" key="1">
    <citation type="submission" date="2015-06" db="UniProtKB">
        <authorList>
            <consortium name="EnsemblPlants"/>
        </authorList>
    </citation>
    <scope>IDENTIFICATION</scope>
</reference>
<comment type="similarity">
    <text evidence="6">Belongs to the iron/ascorbate-dependent oxidoreductase family.</text>
</comment>
<dbReference type="InterPro" id="IPR005123">
    <property type="entry name" value="Oxoglu/Fe-dep_dioxygenase_dom"/>
</dbReference>
<dbReference type="InterPro" id="IPR026992">
    <property type="entry name" value="DIOX_N"/>
</dbReference>
<dbReference type="Pfam" id="PF14226">
    <property type="entry name" value="DIOX_N"/>
    <property type="match status" value="1"/>
</dbReference>
<evidence type="ECO:0000256" key="7">
    <source>
        <dbReference type="SAM" id="MobiDB-lite"/>
    </source>
</evidence>
<evidence type="ECO:0000256" key="6">
    <source>
        <dbReference type="RuleBase" id="RU003682"/>
    </source>
</evidence>
<keyword evidence="5 6" id="KW-0408">Iron</keyword>
<evidence type="ECO:0000313" key="8">
    <source>
        <dbReference type="EnsemblPlants" id="EMT22130"/>
    </source>
</evidence>
<dbReference type="EnsemblPlants" id="EMT22130">
    <property type="protein sequence ID" value="EMT22130"/>
    <property type="gene ID" value="F775_17884"/>
</dbReference>
<keyword evidence="3 6" id="KW-0479">Metal-binding</keyword>
<comment type="cofactor">
    <cofactor evidence="2">
        <name>Fe cation</name>
        <dbReference type="ChEBI" id="CHEBI:24875"/>
    </cofactor>
</comment>
<evidence type="ECO:0000256" key="3">
    <source>
        <dbReference type="ARBA" id="ARBA00022723"/>
    </source>
</evidence>
<dbReference type="Gene3D" id="2.60.120.330">
    <property type="entry name" value="B-lactam Antibiotic, Isopenicillin N Synthase, Chain"/>
    <property type="match status" value="1"/>
</dbReference>
<name>M8BB92_AEGTA</name>
<comment type="cofactor">
    <cofactor evidence="1">
        <name>L-ascorbate</name>
        <dbReference type="ChEBI" id="CHEBI:38290"/>
    </cofactor>
</comment>
<accession>M8BB92</accession>
<evidence type="ECO:0000256" key="4">
    <source>
        <dbReference type="ARBA" id="ARBA00023002"/>
    </source>
</evidence>
<evidence type="ECO:0000256" key="5">
    <source>
        <dbReference type="ARBA" id="ARBA00023004"/>
    </source>
</evidence>
<dbReference type="InterPro" id="IPR027443">
    <property type="entry name" value="IPNS-like_sf"/>
</dbReference>
<evidence type="ECO:0000256" key="2">
    <source>
        <dbReference type="ARBA" id="ARBA00001962"/>
    </source>
</evidence>
<sequence>MAGIPVIDLQLAAAAPEEAARLRDAAQRLGCFRVAGHGVPRVLQDDMKAAVPRPLRPPETPSAATADVISGSGYVAPSATNPLYEAFGLYDAASPADVDAFCASLHAPPHIRETIRRYAEKTHGLIVDVAAKLAAGLGLEEPEADRMFQDWPCQFRINRYNYTPDTVGETGVQVHTDSGFLTVLQEDDRVGGLEVADLDTGEFAPVDPVPGTFLVNLGDVATAWSNGALHNVRHRVQCVAAVPRVSIALFLLAPKDDVTHGEAPWKGVWISPNPHTKQEQHDARRRGGTHAAHQGMIVSSEDARGCDIHAHNDHSPNNGSTATDLCKQPHDAHKQGIYNIYRGAKQGWDEDDEEPLSRRKISVREKVDDILFELELHSLLKRLEAASPGSGKAIVEEALRSKGKKSDATEKASAAA</sequence>
<evidence type="ECO:0000256" key="1">
    <source>
        <dbReference type="ARBA" id="ARBA00001961"/>
    </source>
</evidence>
<protein>
    <submittedName>
        <fullName evidence="8">Gibberellin 2-beta-dioxygenase 8</fullName>
    </submittedName>
</protein>